<reference evidence="2 3" key="1">
    <citation type="submission" date="2018-03" db="EMBL/GenBank/DDBJ databases">
        <authorList>
            <person name="Keele B.F."/>
        </authorList>
    </citation>
    <scope>NUCLEOTIDE SEQUENCE [LARGE SCALE GENOMIC DNA]</scope>
    <source>
        <strain evidence="2 3">CECT 8811</strain>
    </source>
</reference>
<dbReference type="Proteomes" id="UP000244911">
    <property type="component" value="Unassembled WGS sequence"/>
</dbReference>
<evidence type="ECO:0008006" key="4">
    <source>
        <dbReference type="Google" id="ProtNLM"/>
    </source>
</evidence>
<evidence type="ECO:0000256" key="1">
    <source>
        <dbReference type="SAM" id="SignalP"/>
    </source>
</evidence>
<dbReference type="EMBL" id="OMOI01000001">
    <property type="protein sequence ID" value="SPF76283.1"/>
    <property type="molecule type" value="Genomic_DNA"/>
</dbReference>
<sequence length="360" mass="37880">MKKQTLTIAAALTAAATSAHAGIDRSGQDIGVLFEEGNYFKFSFANISPNITSDVTGTTQSAVDFSTFSFGYKQQFNENLSFALIWDQPYGADIQYVDGPAVGGFAFIDSRQITGILRYEMGNGFSVHGGAFSQKISGRVLTASGLLDADSRNEWGGVAGVAYEKPEIALRVALTYFSGIDHELTGTHSLPPGAHPFFPAGVTTAATGSVSMPEAFNLDFQTGIAKDTLLFGSIRHAKYKGISLDTTSTLGDVALGASNDVNWVNFVDDVTSFELGLGRKLNDNWSVALMLGYEAGADTGTTFLAPAGSSTSIGLGATYTHENIKISGGVRYTKFSEKSVLGVPFEGDALSAGLSIGIGF</sequence>
<organism evidence="2 3">
    <name type="scientific">Aliiroseovarius pelagivivens</name>
    <dbReference type="NCBI Taxonomy" id="1639690"/>
    <lineage>
        <taxon>Bacteria</taxon>
        <taxon>Pseudomonadati</taxon>
        <taxon>Pseudomonadota</taxon>
        <taxon>Alphaproteobacteria</taxon>
        <taxon>Rhodobacterales</taxon>
        <taxon>Paracoccaceae</taxon>
        <taxon>Aliiroseovarius</taxon>
    </lineage>
</organism>
<dbReference type="SUPFAM" id="SSF56935">
    <property type="entry name" value="Porins"/>
    <property type="match status" value="1"/>
</dbReference>
<protein>
    <recommendedName>
        <fullName evidence="4">Outer membrane protein transport protein (OMPP1/FadL/TodX)</fullName>
    </recommendedName>
</protein>
<name>A0A2R8AJQ4_9RHOB</name>
<gene>
    <name evidence="2" type="ORF">ALP8811_01285</name>
</gene>
<evidence type="ECO:0000313" key="2">
    <source>
        <dbReference type="EMBL" id="SPF76283.1"/>
    </source>
</evidence>
<keyword evidence="1" id="KW-0732">Signal</keyword>
<evidence type="ECO:0000313" key="3">
    <source>
        <dbReference type="Proteomes" id="UP000244911"/>
    </source>
</evidence>
<dbReference type="RefSeq" id="WP_108856301.1">
    <property type="nucleotide sequence ID" value="NZ_OMOI01000001.1"/>
</dbReference>
<proteinExistence type="predicted"/>
<dbReference type="OrthoDB" id="6679728at2"/>
<accession>A0A2R8AJQ4</accession>
<keyword evidence="3" id="KW-1185">Reference proteome</keyword>
<dbReference type="Gene3D" id="2.40.160.60">
    <property type="entry name" value="Outer membrane protein transport protein (OMPP1/FadL/TodX)"/>
    <property type="match status" value="1"/>
</dbReference>
<feature type="chain" id="PRO_5015339225" description="Outer membrane protein transport protein (OMPP1/FadL/TodX)" evidence="1">
    <location>
        <begin position="22"/>
        <end position="360"/>
    </location>
</feature>
<feature type="signal peptide" evidence="1">
    <location>
        <begin position="1"/>
        <end position="21"/>
    </location>
</feature>
<dbReference type="AlphaFoldDB" id="A0A2R8AJQ4"/>